<evidence type="ECO:0000256" key="2">
    <source>
        <dbReference type="PIRNR" id="PIRNR001365"/>
    </source>
</evidence>
<dbReference type="Pfam" id="PF00701">
    <property type="entry name" value="DHDPS"/>
    <property type="match status" value="1"/>
</dbReference>
<reference evidence="5 6" key="1">
    <citation type="submission" date="2011-04" db="EMBL/GenBank/DDBJ databases">
        <title>The Genome Sequence of Clostridium citroniae WAL-19142.</title>
        <authorList>
            <consortium name="The Broad Institute Genome Sequencing Platform"/>
            <person name="Earl A."/>
            <person name="Ward D."/>
            <person name="Feldgarden M."/>
            <person name="Gevers D."/>
            <person name="Warren Y.A."/>
            <person name="Tyrrell K.L."/>
            <person name="Citron D.M."/>
            <person name="Goldstein E.J."/>
            <person name="Daigneault M."/>
            <person name="Allen-Vercoe E."/>
            <person name="Young S.K."/>
            <person name="Zeng Q."/>
            <person name="Gargeya S."/>
            <person name="Fitzgerald M."/>
            <person name="Haas B."/>
            <person name="Abouelleil A."/>
            <person name="Alvarado L."/>
            <person name="Arachchi H.M."/>
            <person name="Berlin A."/>
            <person name="Brown A."/>
            <person name="Chapman S.B."/>
            <person name="Chen Z."/>
            <person name="Dunbar C."/>
            <person name="Freedman E."/>
            <person name="Gearin G."/>
            <person name="Gellesch M."/>
            <person name="Goldberg J."/>
            <person name="Griggs A."/>
            <person name="Gujja S."/>
            <person name="Heilman E.R."/>
            <person name="Heiman D."/>
            <person name="Howarth C."/>
            <person name="Larson L."/>
            <person name="Lui A."/>
            <person name="MacDonald P.J."/>
            <person name="Mehta T."/>
            <person name="Montmayeur A."/>
            <person name="Murphy C."/>
            <person name="Neiman D."/>
            <person name="Pearson M."/>
            <person name="Priest M."/>
            <person name="Roberts A."/>
            <person name="Saif S."/>
            <person name="Shea T."/>
            <person name="Shenoy N."/>
            <person name="Sisk P."/>
            <person name="Stolte C."/>
            <person name="Sykes S."/>
            <person name="White J."/>
            <person name="Yandava C."/>
            <person name="Wortman J."/>
            <person name="Nusbaum C."/>
            <person name="Birren B."/>
        </authorList>
    </citation>
    <scope>NUCLEOTIDE SEQUENCE [LARGE SCALE GENOMIC DNA]</scope>
    <source>
        <strain evidence="5 6">WAL-19142</strain>
    </source>
</reference>
<dbReference type="EMBL" id="ADLK01000028">
    <property type="protein sequence ID" value="KMW16966.1"/>
    <property type="molecule type" value="Genomic_DNA"/>
</dbReference>
<sequence>MGKHFQGIMVPVLTPFDINGEIAINEFKEHLLFLLEHQVDSLLIPSGTGEFANLTFEQKRQLIKAAADTIKKRVPLVALISDCSTANVLELLKMAQEEGADEVMLTPPYYSRIDQRAILTFYQTIADKAKVPLWIYQQPGETKLSLDPETVMALSKHPNICGIKVACGDDFFYFTNLVHTMKGDPEFSVLNGEDYCTLPSYCVGGDGSVSSIANVIPGELAGIWSAHNQKDYEKAMALQDRIMEYCTFLEMVDTGAYQSACKTALREMGLYSTNKVSRPFVEVLPQEEMNIIKRIKEMNQS</sequence>
<evidence type="ECO:0000256" key="3">
    <source>
        <dbReference type="PIRSR" id="PIRSR001365-1"/>
    </source>
</evidence>
<dbReference type="CDD" id="cd00408">
    <property type="entry name" value="DHDPS-like"/>
    <property type="match status" value="1"/>
</dbReference>
<name>A0A0J9BXT5_9FIRM</name>
<feature type="active site" description="Proton donor/acceptor" evidence="3">
    <location>
        <position position="136"/>
    </location>
</feature>
<comment type="similarity">
    <text evidence="2">Belongs to the DapA family.</text>
</comment>
<dbReference type="PRINTS" id="PR00146">
    <property type="entry name" value="DHPICSNTHASE"/>
</dbReference>
<dbReference type="Gene3D" id="3.20.20.70">
    <property type="entry name" value="Aldolase class I"/>
    <property type="match status" value="1"/>
</dbReference>
<dbReference type="InterPro" id="IPR013785">
    <property type="entry name" value="Aldolase_TIM"/>
</dbReference>
<proteinExistence type="inferred from homology"/>
<evidence type="ECO:0000256" key="4">
    <source>
        <dbReference type="PIRSR" id="PIRSR001365-2"/>
    </source>
</evidence>
<evidence type="ECO:0008006" key="7">
    <source>
        <dbReference type="Google" id="ProtNLM"/>
    </source>
</evidence>
<evidence type="ECO:0000313" key="6">
    <source>
        <dbReference type="Proteomes" id="UP000037392"/>
    </source>
</evidence>
<keyword evidence="1 2" id="KW-0456">Lyase</keyword>
<comment type="caution">
    <text evidence="5">The sequence shown here is derived from an EMBL/GenBank/DDBJ whole genome shotgun (WGS) entry which is preliminary data.</text>
</comment>
<feature type="binding site" evidence="4">
    <location>
        <position position="209"/>
    </location>
    <ligand>
        <name>pyruvate</name>
        <dbReference type="ChEBI" id="CHEBI:15361"/>
    </ligand>
</feature>
<dbReference type="PANTHER" id="PTHR42849">
    <property type="entry name" value="N-ACETYLNEURAMINATE LYASE"/>
    <property type="match status" value="1"/>
</dbReference>
<dbReference type="SMART" id="SM01130">
    <property type="entry name" value="DHDPS"/>
    <property type="match status" value="1"/>
</dbReference>
<dbReference type="SUPFAM" id="SSF51569">
    <property type="entry name" value="Aldolase"/>
    <property type="match status" value="1"/>
</dbReference>
<dbReference type="RefSeq" id="WP_048930419.1">
    <property type="nucleotide sequence ID" value="NZ_KQ235880.1"/>
</dbReference>
<dbReference type="Proteomes" id="UP000037392">
    <property type="component" value="Unassembled WGS sequence"/>
</dbReference>
<organism evidence="5 6">
    <name type="scientific">[Clostridium] citroniae WAL-19142</name>
    <dbReference type="NCBI Taxonomy" id="742734"/>
    <lineage>
        <taxon>Bacteria</taxon>
        <taxon>Bacillati</taxon>
        <taxon>Bacillota</taxon>
        <taxon>Clostridia</taxon>
        <taxon>Lachnospirales</taxon>
        <taxon>Lachnospiraceae</taxon>
        <taxon>Enterocloster</taxon>
    </lineage>
</organism>
<feature type="active site" description="Schiff-base intermediate with substrate" evidence="3">
    <location>
        <position position="164"/>
    </location>
</feature>
<dbReference type="AlphaFoldDB" id="A0A0J9BXT5"/>
<feature type="binding site" evidence="4">
    <location>
        <position position="48"/>
    </location>
    <ligand>
        <name>pyruvate</name>
        <dbReference type="ChEBI" id="CHEBI:15361"/>
    </ligand>
</feature>
<dbReference type="GO" id="GO:0008747">
    <property type="term" value="F:N-acetylneuraminate lyase activity"/>
    <property type="evidence" value="ECO:0007669"/>
    <property type="project" value="TreeGrafter"/>
</dbReference>
<accession>A0A0J9BXT5</accession>
<dbReference type="InterPro" id="IPR002220">
    <property type="entry name" value="DapA-like"/>
</dbReference>
<dbReference type="GO" id="GO:0005829">
    <property type="term" value="C:cytosol"/>
    <property type="evidence" value="ECO:0007669"/>
    <property type="project" value="TreeGrafter"/>
</dbReference>
<evidence type="ECO:0000256" key="1">
    <source>
        <dbReference type="ARBA" id="ARBA00023239"/>
    </source>
</evidence>
<dbReference type="PIRSF" id="PIRSF001365">
    <property type="entry name" value="DHDPS"/>
    <property type="match status" value="1"/>
</dbReference>
<evidence type="ECO:0000313" key="5">
    <source>
        <dbReference type="EMBL" id="KMW16966.1"/>
    </source>
</evidence>
<protein>
    <recommendedName>
        <fullName evidence="7">4-hydroxy-tetrahydrodipicolinate synthase</fullName>
    </recommendedName>
</protein>
<dbReference type="PANTHER" id="PTHR42849:SF1">
    <property type="entry name" value="N-ACETYLNEURAMINATE LYASE"/>
    <property type="match status" value="1"/>
</dbReference>
<dbReference type="PATRIC" id="fig|742734.4.peg.3884"/>
<dbReference type="OrthoDB" id="9796205at2"/>
<dbReference type="GeneID" id="93162523"/>
<dbReference type="GO" id="GO:0019262">
    <property type="term" value="P:N-acetylneuraminate catabolic process"/>
    <property type="evidence" value="ECO:0007669"/>
    <property type="project" value="TreeGrafter"/>
</dbReference>
<gene>
    <name evidence="5" type="ORF">HMPREF9470_03619</name>
</gene>